<comment type="caution">
    <text evidence="1">The sequence shown here is derived from an EMBL/GenBank/DDBJ whole genome shotgun (WGS) entry which is preliminary data.</text>
</comment>
<dbReference type="AlphaFoldDB" id="A0AA37HQK2"/>
<proteinExistence type="predicted"/>
<sequence length="87" mass="9822">MGAGQICIILQTATHAEPVMFILLSICLLAQPSTCKEDRIDLSYEARSPFVCLRNAQSALAAWQESHPEWHVERWRCVARGSQPRDL</sequence>
<reference evidence="1" key="1">
    <citation type="journal article" date="2016" name="Front. Microbiol.">
        <title>Genome Sequence of the Piezophilic, Mesophilic Sulfate-Reducing Bacterium Desulfovibrio indicus J2T.</title>
        <authorList>
            <person name="Cao J."/>
            <person name="Maignien L."/>
            <person name="Shao Z."/>
            <person name="Alain K."/>
            <person name="Jebbar M."/>
        </authorList>
    </citation>
    <scope>NUCLEOTIDE SEQUENCE</scope>
    <source>
        <strain evidence="1">NBRC 103626</strain>
    </source>
</reference>
<dbReference type="RefSeq" id="WP_378992312.1">
    <property type="nucleotide sequence ID" value="NZ_JBHSWO010000001.1"/>
</dbReference>
<accession>A0AA37HQK2</accession>
<keyword evidence="2" id="KW-1185">Reference proteome</keyword>
<reference evidence="1" key="2">
    <citation type="submission" date="2021-08" db="EMBL/GenBank/DDBJ databases">
        <authorList>
            <person name="Tani A."/>
            <person name="Ola A."/>
            <person name="Ogura Y."/>
            <person name="Katsura K."/>
            <person name="Hayashi T."/>
        </authorList>
    </citation>
    <scope>NUCLEOTIDE SEQUENCE</scope>
    <source>
        <strain evidence="1">NBRC 103626</strain>
    </source>
</reference>
<gene>
    <name evidence="1" type="ORF">NBEOAGPD_2353</name>
</gene>
<name>A0AA37HQK2_9HYPH</name>
<dbReference type="EMBL" id="BPQM01000053">
    <property type="protein sequence ID" value="GJD79132.1"/>
    <property type="molecule type" value="Genomic_DNA"/>
</dbReference>
<organism evidence="1 2">
    <name type="scientific">Methylobacterium gregans</name>
    <dbReference type="NCBI Taxonomy" id="374424"/>
    <lineage>
        <taxon>Bacteria</taxon>
        <taxon>Pseudomonadati</taxon>
        <taxon>Pseudomonadota</taxon>
        <taxon>Alphaproteobacteria</taxon>
        <taxon>Hyphomicrobiales</taxon>
        <taxon>Methylobacteriaceae</taxon>
        <taxon>Methylobacterium</taxon>
    </lineage>
</organism>
<protein>
    <submittedName>
        <fullName evidence="1">Uncharacterized protein</fullName>
    </submittedName>
</protein>
<evidence type="ECO:0000313" key="2">
    <source>
        <dbReference type="Proteomes" id="UP001055108"/>
    </source>
</evidence>
<dbReference type="Proteomes" id="UP001055108">
    <property type="component" value="Unassembled WGS sequence"/>
</dbReference>
<evidence type="ECO:0000313" key="1">
    <source>
        <dbReference type="EMBL" id="GJD79132.1"/>
    </source>
</evidence>